<keyword evidence="12" id="KW-0812">Transmembrane</keyword>
<dbReference type="PROSITE" id="PS50113">
    <property type="entry name" value="PAC"/>
    <property type="match status" value="1"/>
</dbReference>
<dbReference type="Pfam" id="PF02518">
    <property type="entry name" value="HATPase_c"/>
    <property type="match status" value="1"/>
</dbReference>
<evidence type="ECO:0000259" key="16">
    <source>
        <dbReference type="PROSITE" id="PS50113"/>
    </source>
</evidence>
<evidence type="ECO:0000256" key="11">
    <source>
        <dbReference type="PROSITE-ProRule" id="PRU00169"/>
    </source>
</evidence>
<dbReference type="SMART" id="SM00091">
    <property type="entry name" value="PAS"/>
    <property type="match status" value="1"/>
</dbReference>
<feature type="domain" description="PAS" evidence="15">
    <location>
        <begin position="227"/>
        <end position="282"/>
    </location>
</feature>
<name>A0A1Y5RDG2_9RHOB</name>
<comment type="subunit">
    <text evidence="9">At low DSF concentrations, interacts with RpfF.</text>
</comment>
<dbReference type="CDD" id="cd00130">
    <property type="entry name" value="PAS"/>
    <property type="match status" value="1"/>
</dbReference>
<keyword evidence="8" id="KW-0902">Two-component regulatory system</keyword>
<gene>
    <name evidence="17" type="primary">luxQ_1</name>
    <name evidence="17" type="ORF">TRL7639_00123</name>
</gene>
<feature type="transmembrane region" description="Helical" evidence="12">
    <location>
        <begin position="179"/>
        <end position="201"/>
    </location>
</feature>
<feature type="domain" description="PAC" evidence="16">
    <location>
        <begin position="299"/>
        <end position="353"/>
    </location>
</feature>
<dbReference type="InterPro" id="IPR036097">
    <property type="entry name" value="HisK_dim/P_sf"/>
</dbReference>
<dbReference type="SMART" id="SM00387">
    <property type="entry name" value="HATPase_c"/>
    <property type="match status" value="1"/>
</dbReference>
<dbReference type="Proteomes" id="UP000193077">
    <property type="component" value="Unassembled WGS sequence"/>
</dbReference>
<reference evidence="17 18" key="1">
    <citation type="submission" date="2017-03" db="EMBL/GenBank/DDBJ databases">
        <authorList>
            <person name="Afonso C.L."/>
            <person name="Miller P.J."/>
            <person name="Scott M.A."/>
            <person name="Spackman E."/>
            <person name="Goraichik I."/>
            <person name="Dimitrov K.M."/>
            <person name="Suarez D.L."/>
            <person name="Swayne D.E."/>
        </authorList>
    </citation>
    <scope>NUCLEOTIDE SEQUENCE [LARGE SCALE GENOMIC DNA]</scope>
    <source>
        <strain evidence="17 18">CECT 7639</strain>
    </source>
</reference>
<evidence type="ECO:0000256" key="4">
    <source>
        <dbReference type="ARBA" id="ARBA00022679"/>
    </source>
</evidence>
<dbReference type="InterPro" id="IPR005467">
    <property type="entry name" value="His_kinase_dom"/>
</dbReference>
<keyword evidence="6 17" id="KW-0418">Kinase</keyword>
<dbReference type="InterPro" id="IPR000014">
    <property type="entry name" value="PAS"/>
</dbReference>
<feature type="transmembrane region" description="Helical" evidence="12">
    <location>
        <begin position="150"/>
        <end position="167"/>
    </location>
</feature>
<dbReference type="Gene3D" id="3.30.450.20">
    <property type="entry name" value="PAS domain"/>
    <property type="match status" value="1"/>
</dbReference>
<comment type="catalytic activity">
    <reaction evidence="1">
        <text>ATP + protein L-histidine = ADP + protein N-phospho-L-histidine.</text>
        <dbReference type="EC" id="2.7.13.3"/>
    </reaction>
</comment>
<dbReference type="Pfam" id="PF13426">
    <property type="entry name" value="PAS_9"/>
    <property type="match status" value="1"/>
</dbReference>
<accession>A0A1Y5RDG2</accession>
<feature type="modified residue" description="4-aspartylphosphate" evidence="11">
    <location>
        <position position="666"/>
    </location>
</feature>
<dbReference type="PANTHER" id="PTHR45339">
    <property type="entry name" value="HYBRID SIGNAL TRANSDUCTION HISTIDINE KINASE J"/>
    <property type="match status" value="1"/>
</dbReference>
<dbReference type="NCBIfam" id="TIGR00229">
    <property type="entry name" value="sensory_box"/>
    <property type="match status" value="1"/>
</dbReference>
<evidence type="ECO:0000256" key="6">
    <source>
        <dbReference type="ARBA" id="ARBA00022777"/>
    </source>
</evidence>
<dbReference type="PANTHER" id="PTHR45339:SF1">
    <property type="entry name" value="HYBRID SIGNAL TRANSDUCTION HISTIDINE KINASE J"/>
    <property type="match status" value="1"/>
</dbReference>
<dbReference type="PRINTS" id="PR00344">
    <property type="entry name" value="BCTRLSENSOR"/>
</dbReference>
<dbReference type="InterPro" id="IPR003594">
    <property type="entry name" value="HATPase_dom"/>
</dbReference>
<feature type="transmembrane region" description="Helical" evidence="12">
    <location>
        <begin position="98"/>
        <end position="117"/>
    </location>
</feature>
<evidence type="ECO:0000259" key="14">
    <source>
        <dbReference type="PROSITE" id="PS50110"/>
    </source>
</evidence>
<organism evidence="17 18">
    <name type="scientific">Falsiruegeria litorea R37</name>
    <dbReference type="NCBI Taxonomy" id="1200284"/>
    <lineage>
        <taxon>Bacteria</taxon>
        <taxon>Pseudomonadati</taxon>
        <taxon>Pseudomonadota</taxon>
        <taxon>Alphaproteobacteria</taxon>
        <taxon>Rhodobacterales</taxon>
        <taxon>Roseobacteraceae</taxon>
        <taxon>Falsiruegeria</taxon>
    </lineage>
</organism>
<evidence type="ECO:0000256" key="8">
    <source>
        <dbReference type="ARBA" id="ARBA00023012"/>
    </source>
</evidence>
<dbReference type="PROSITE" id="PS50112">
    <property type="entry name" value="PAS"/>
    <property type="match status" value="1"/>
</dbReference>
<dbReference type="SUPFAM" id="SSF55874">
    <property type="entry name" value="ATPase domain of HSP90 chaperone/DNA topoisomerase II/histidine kinase"/>
    <property type="match status" value="1"/>
</dbReference>
<dbReference type="SUPFAM" id="SSF47384">
    <property type="entry name" value="Homodimeric domain of signal transducing histidine kinase"/>
    <property type="match status" value="1"/>
</dbReference>
<dbReference type="CDD" id="cd00082">
    <property type="entry name" value="HisKA"/>
    <property type="match status" value="1"/>
</dbReference>
<dbReference type="FunFam" id="3.30.565.10:FF:000010">
    <property type="entry name" value="Sensor histidine kinase RcsC"/>
    <property type="match status" value="1"/>
</dbReference>
<dbReference type="PROSITE" id="PS50110">
    <property type="entry name" value="RESPONSE_REGULATORY"/>
    <property type="match status" value="1"/>
</dbReference>
<evidence type="ECO:0000256" key="5">
    <source>
        <dbReference type="ARBA" id="ARBA00022741"/>
    </source>
</evidence>
<dbReference type="GO" id="GO:0000155">
    <property type="term" value="F:phosphorelay sensor kinase activity"/>
    <property type="evidence" value="ECO:0007669"/>
    <property type="project" value="InterPro"/>
</dbReference>
<dbReference type="CDD" id="cd16922">
    <property type="entry name" value="HATPase_EvgS-ArcB-TorS-like"/>
    <property type="match status" value="1"/>
</dbReference>
<sequence length="739" mass="80240">MPENASSDVGRLAAYERQYSRRGLLIRYARGRVANFSARQIMTLIGGVVLGTMNSPWVGALTMCIALLGEAVDCLYLRNADRWIAQGVPFPQLRLVSTLTAGFQAATISICVILAWTGPVTGLSPLFSAAFLAGAAINAGLVLPFHRPAAVARLSVYGATAIGLLAYDMLTSKVFGSDLMMNVAGAFMLAYMVVLFLQFVVSGFHRHKRSMFELTEKGRELVNSRKEADRLSLVARNANDSVIVSGPKGEILWVNDAFSRITGYAPEEAVGHSPGELLNSADTDPKTIKEIRDAILSGQPYRGEILNTTKDGRAIWVETNLVPVLDDNGQVEVAVAVERDITQAKIHAREMAAAREAAVEGARAKAEFLATMSHEIRTPMNGVIGMTELLLDTPLTQDQQDYTDTIRSSARALLTIINDILDLSKIDAKKVVLSLVDFDLDRCFQETLRLLRPQALDKGLTLTLDVSGPLPNKVHADDGRLRQILINLIGNAIKFTETGGVTVELSASRWGDGHLLRFDVIDTGIGIPPDKIQRIFERFSQADAATTRLYGGTGLGLTISQELVQIMGGEIRAESSEGAGSRFSVELPVAAVKEREQQEIGAISACERDFDSLTGKRVLVAEDNKVNRLLMRKFLADTPIDLTFAHDGQQAVDCVSDNPPDLIFMDMSMPVMGGIEATRHIRKMAGKQPAIVALTANAFDSDKAACRQAGMNDFLSKPVRRADLLACMLAQLNDDKAPT</sequence>
<dbReference type="Gene3D" id="3.30.565.10">
    <property type="entry name" value="Histidine kinase-like ATPase, C-terminal domain"/>
    <property type="match status" value="1"/>
</dbReference>
<evidence type="ECO:0000313" key="17">
    <source>
        <dbReference type="EMBL" id="SLN12360.1"/>
    </source>
</evidence>
<evidence type="ECO:0000256" key="3">
    <source>
        <dbReference type="ARBA" id="ARBA00022553"/>
    </source>
</evidence>
<evidence type="ECO:0000259" key="13">
    <source>
        <dbReference type="PROSITE" id="PS50109"/>
    </source>
</evidence>
<protein>
    <recommendedName>
        <fullName evidence="10">Sensory/regulatory protein RpfC</fullName>
        <ecNumber evidence="2">2.7.13.3</ecNumber>
    </recommendedName>
</protein>
<dbReference type="InterPro" id="IPR001610">
    <property type="entry name" value="PAC"/>
</dbReference>
<evidence type="ECO:0000256" key="1">
    <source>
        <dbReference type="ARBA" id="ARBA00000085"/>
    </source>
</evidence>
<dbReference type="SUPFAM" id="SSF52172">
    <property type="entry name" value="CheY-like"/>
    <property type="match status" value="1"/>
</dbReference>
<dbReference type="InterPro" id="IPR011006">
    <property type="entry name" value="CheY-like_superfamily"/>
</dbReference>
<dbReference type="InterPro" id="IPR001789">
    <property type="entry name" value="Sig_transdc_resp-reg_receiver"/>
</dbReference>
<dbReference type="GO" id="GO:0005524">
    <property type="term" value="F:ATP binding"/>
    <property type="evidence" value="ECO:0007669"/>
    <property type="project" value="UniProtKB-KW"/>
</dbReference>
<feature type="transmembrane region" description="Helical" evidence="12">
    <location>
        <begin position="57"/>
        <end position="77"/>
    </location>
</feature>
<dbReference type="AlphaFoldDB" id="A0A1Y5RDG2"/>
<evidence type="ECO:0000256" key="9">
    <source>
        <dbReference type="ARBA" id="ARBA00064003"/>
    </source>
</evidence>
<keyword evidence="12" id="KW-1133">Transmembrane helix</keyword>
<keyword evidence="7" id="KW-0067">ATP-binding</keyword>
<dbReference type="SMART" id="SM00086">
    <property type="entry name" value="PAC"/>
    <property type="match status" value="1"/>
</dbReference>
<keyword evidence="12" id="KW-0472">Membrane</keyword>
<dbReference type="Gene3D" id="1.10.287.130">
    <property type="match status" value="1"/>
</dbReference>
<evidence type="ECO:0000256" key="2">
    <source>
        <dbReference type="ARBA" id="ARBA00012438"/>
    </source>
</evidence>
<dbReference type="Gene3D" id="3.40.50.2300">
    <property type="match status" value="1"/>
</dbReference>
<keyword evidence="3 11" id="KW-0597">Phosphoprotein</keyword>
<keyword evidence="4 17" id="KW-0808">Transferase</keyword>
<keyword evidence="5" id="KW-0547">Nucleotide-binding</keyword>
<feature type="transmembrane region" description="Helical" evidence="12">
    <location>
        <begin position="123"/>
        <end position="143"/>
    </location>
</feature>
<dbReference type="EMBL" id="FWFO01000001">
    <property type="protein sequence ID" value="SLN12360.1"/>
    <property type="molecule type" value="Genomic_DNA"/>
</dbReference>
<dbReference type="InterPro" id="IPR036890">
    <property type="entry name" value="HATPase_C_sf"/>
</dbReference>
<dbReference type="OrthoDB" id="9801651at2"/>
<feature type="domain" description="Histidine kinase" evidence="13">
    <location>
        <begin position="371"/>
        <end position="591"/>
    </location>
</feature>
<evidence type="ECO:0000256" key="12">
    <source>
        <dbReference type="SAM" id="Phobius"/>
    </source>
</evidence>
<dbReference type="Pfam" id="PF00512">
    <property type="entry name" value="HisKA"/>
    <property type="match status" value="1"/>
</dbReference>
<dbReference type="SMART" id="SM00388">
    <property type="entry name" value="HisKA"/>
    <property type="match status" value="1"/>
</dbReference>
<dbReference type="InterPro" id="IPR000700">
    <property type="entry name" value="PAS-assoc_C"/>
</dbReference>
<dbReference type="SMART" id="SM00448">
    <property type="entry name" value="REC"/>
    <property type="match status" value="1"/>
</dbReference>
<keyword evidence="18" id="KW-1185">Reference proteome</keyword>
<dbReference type="EC" id="2.7.13.3" evidence="2"/>
<dbReference type="Pfam" id="PF00072">
    <property type="entry name" value="Response_reg"/>
    <property type="match status" value="1"/>
</dbReference>
<proteinExistence type="predicted"/>
<dbReference type="SUPFAM" id="SSF55785">
    <property type="entry name" value="PYP-like sensor domain (PAS domain)"/>
    <property type="match status" value="1"/>
</dbReference>
<evidence type="ECO:0000313" key="18">
    <source>
        <dbReference type="Proteomes" id="UP000193077"/>
    </source>
</evidence>
<feature type="domain" description="Response regulatory" evidence="14">
    <location>
        <begin position="617"/>
        <end position="732"/>
    </location>
</feature>
<dbReference type="PROSITE" id="PS50109">
    <property type="entry name" value="HIS_KIN"/>
    <property type="match status" value="1"/>
</dbReference>
<evidence type="ECO:0000256" key="7">
    <source>
        <dbReference type="ARBA" id="ARBA00022840"/>
    </source>
</evidence>
<evidence type="ECO:0000259" key="15">
    <source>
        <dbReference type="PROSITE" id="PS50112"/>
    </source>
</evidence>
<dbReference type="InterPro" id="IPR004358">
    <property type="entry name" value="Sig_transdc_His_kin-like_C"/>
</dbReference>
<dbReference type="FunFam" id="1.10.287.130:FF:000002">
    <property type="entry name" value="Two-component osmosensing histidine kinase"/>
    <property type="match status" value="1"/>
</dbReference>
<dbReference type="InterPro" id="IPR003661">
    <property type="entry name" value="HisK_dim/P_dom"/>
</dbReference>
<evidence type="ECO:0000256" key="10">
    <source>
        <dbReference type="ARBA" id="ARBA00068150"/>
    </source>
</evidence>
<dbReference type="InterPro" id="IPR035965">
    <property type="entry name" value="PAS-like_dom_sf"/>
</dbReference>
<dbReference type="CDD" id="cd17546">
    <property type="entry name" value="REC_hyHK_CKI1_RcsC-like"/>
    <property type="match status" value="1"/>
</dbReference>